<dbReference type="PROSITE" id="PS51462">
    <property type="entry name" value="NUDIX"/>
    <property type="match status" value="1"/>
</dbReference>
<keyword evidence="2" id="KW-0378">Hydrolase</keyword>
<comment type="cofactor">
    <cofactor evidence="1">
        <name>Mg(2+)</name>
        <dbReference type="ChEBI" id="CHEBI:18420"/>
    </cofactor>
</comment>
<reference evidence="4 5" key="1">
    <citation type="submission" date="2021-01" db="EMBL/GenBank/DDBJ databases">
        <title>Tumebacillus sp. strain ITR2 16S ribosomal RNA gene Genome sequencing and assembly.</title>
        <authorList>
            <person name="Kang M."/>
        </authorList>
    </citation>
    <scope>NUCLEOTIDE SEQUENCE [LARGE SCALE GENOMIC DNA]</scope>
    <source>
        <strain evidence="4 5">ITR2</strain>
    </source>
</reference>
<dbReference type="Gene3D" id="3.90.79.10">
    <property type="entry name" value="Nucleoside Triphosphate Pyrophosphohydrolase"/>
    <property type="match status" value="1"/>
</dbReference>
<name>A0ABS1JBF1_9BACL</name>
<sequence length="147" mass="16667">MSKWFTMPVAVHLFFVRDGEILLLRRFNTGYEDGNYSVPAGHLDGGEEVISAAIREAHEECGVVIKPADVQVVGVMHRRANDERVDFYVSVSVWSGEVVNTEPDKCDDLSWFGLDELPDNMIPYVRKAIENYHAGVWFDSYGWQPGE</sequence>
<dbReference type="InterPro" id="IPR000086">
    <property type="entry name" value="NUDIX_hydrolase_dom"/>
</dbReference>
<evidence type="ECO:0000256" key="2">
    <source>
        <dbReference type="ARBA" id="ARBA00022801"/>
    </source>
</evidence>
<dbReference type="InterPro" id="IPR015797">
    <property type="entry name" value="NUDIX_hydrolase-like_dom_sf"/>
</dbReference>
<feature type="domain" description="Nudix hydrolase" evidence="3">
    <location>
        <begin position="4"/>
        <end position="134"/>
    </location>
</feature>
<dbReference type="Pfam" id="PF00293">
    <property type="entry name" value="NUDIX"/>
    <property type="match status" value="1"/>
</dbReference>
<protein>
    <submittedName>
        <fullName evidence="4">NUDIX domain-containing protein</fullName>
    </submittedName>
</protein>
<dbReference type="SUPFAM" id="SSF55811">
    <property type="entry name" value="Nudix"/>
    <property type="match status" value="1"/>
</dbReference>
<proteinExistence type="predicted"/>
<evidence type="ECO:0000313" key="4">
    <source>
        <dbReference type="EMBL" id="MBL0387581.1"/>
    </source>
</evidence>
<dbReference type="RefSeq" id="WP_201635732.1">
    <property type="nucleotide sequence ID" value="NZ_JAEQNB010000004.1"/>
</dbReference>
<organism evidence="4 5">
    <name type="scientific">Tumebacillus amylolyticus</name>
    <dbReference type="NCBI Taxonomy" id="2801339"/>
    <lineage>
        <taxon>Bacteria</taxon>
        <taxon>Bacillati</taxon>
        <taxon>Bacillota</taxon>
        <taxon>Bacilli</taxon>
        <taxon>Bacillales</taxon>
        <taxon>Alicyclobacillaceae</taxon>
        <taxon>Tumebacillus</taxon>
    </lineage>
</organism>
<dbReference type="PROSITE" id="PS00893">
    <property type="entry name" value="NUDIX_BOX"/>
    <property type="match status" value="1"/>
</dbReference>
<dbReference type="InterPro" id="IPR020084">
    <property type="entry name" value="NUDIX_hydrolase_CS"/>
</dbReference>
<dbReference type="PANTHER" id="PTHR43046">
    <property type="entry name" value="GDP-MANNOSE MANNOSYL HYDROLASE"/>
    <property type="match status" value="1"/>
</dbReference>
<gene>
    <name evidence="4" type="ORF">JJB07_13120</name>
</gene>
<accession>A0ABS1JBF1</accession>
<evidence type="ECO:0000259" key="3">
    <source>
        <dbReference type="PROSITE" id="PS51462"/>
    </source>
</evidence>
<dbReference type="CDD" id="cd04683">
    <property type="entry name" value="NUDIX_Hydrolase"/>
    <property type="match status" value="1"/>
</dbReference>
<dbReference type="Proteomes" id="UP000602284">
    <property type="component" value="Unassembled WGS sequence"/>
</dbReference>
<keyword evidence="5" id="KW-1185">Reference proteome</keyword>
<comment type="caution">
    <text evidence="4">The sequence shown here is derived from an EMBL/GenBank/DDBJ whole genome shotgun (WGS) entry which is preliminary data.</text>
</comment>
<evidence type="ECO:0000256" key="1">
    <source>
        <dbReference type="ARBA" id="ARBA00001946"/>
    </source>
</evidence>
<dbReference type="EMBL" id="JAEQNB010000004">
    <property type="protein sequence ID" value="MBL0387581.1"/>
    <property type="molecule type" value="Genomic_DNA"/>
</dbReference>
<evidence type="ECO:0000313" key="5">
    <source>
        <dbReference type="Proteomes" id="UP000602284"/>
    </source>
</evidence>
<dbReference type="PANTHER" id="PTHR43046:SF14">
    <property type="entry name" value="MUTT_NUDIX FAMILY PROTEIN"/>
    <property type="match status" value="1"/>
</dbReference>